<evidence type="ECO:0000313" key="6">
    <source>
        <dbReference type="EMBL" id="KAK8965084.1"/>
    </source>
</evidence>
<keyword evidence="4" id="KW-0472">Membrane</keyword>
<keyword evidence="3" id="KW-0413">Isomerase</keyword>
<reference evidence="6 7" key="1">
    <citation type="journal article" date="2022" name="Nat. Plants">
        <title>Genomes of leafy and leafless Platanthera orchids illuminate the evolution of mycoheterotrophy.</title>
        <authorList>
            <person name="Li M.H."/>
            <person name="Liu K.W."/>
            <person name="Li Z."/>
            <person name="Lu H.C."/>
            <person name="Ye Q.L."/>
            <person name="Zhang D."/>
            <person name="Wang J.Y."/>
            <person name="Li Y.F."/>
            <person name="Zhong Z.M."/>
            <person name="Liu X."/>
            <person name="Yu X."/>
            <person name="Liu D.K."/>
            <person name="Tu X.D."/>
            <person name="Liu B."/>
            <person name="Hao Y."/>
            <person name="Liao X.Y."/>
            <person name="Jiang Y.T."/>
            <person name="Sun W.H."/>
            <person name="Chen J."/>
            <person name="Chen Y.Q."/>
            <person name="Ai Y."/>
            <person name="Zhai J.W."/>
            <person name="Wu S.S."/>
            <person name="Zhou Z."/>
            <person name="Hsiao Y.Y."/>
            <person name="Wu W.L."/>
            <person name="Chen Y.Y."/>
            <person name="Lin Y.F."/>
            <person name="Hsu J.L."/>
            <person name="Li C.Y."/>
            <person name="Wang Z.W."/>
            <person name="Zhao X."/>
            <person name="Zhong W.Y."/>
            <person name="Ma X.K."/>
            <person name="Ma L."/>
            <person name="Huang J."/>
            <person name="Chen G.Z."/>
            <person name="Huang M.Z."/>
            <person name="Huang L."/>
            <person name="Peng D.H."/>
            <person name="Luo Y.B."/>
            <person name="Zou S.Q."/>
            <person name="Chen S.P."/>
            <person name="Lan S."/>
            <person name="Tsai W.C."/>
            <person name="Van de Peer Y."/>
            <person name="Liu Z.J."/>
        </authorList>
    </citation>
    <scope>NUCLEOTIDE SEQUENCE [LARGE SCALE GENOMIC DNA]</scope>
    <source>
        <strain evidence="6">Lor288</strain>
    </source>
</reference>
<keyword evidence="4" id="KW-1133">Transmembrane helix</keyword>
<gene>
    <name evidence="6" type="primary">GAE3</name>
    <name evidence="6" type="ORF">KSP40_PGU010144</name>
</gene>
<sequence length="198" mass="22705">MCRIDIHDVHLGPLPRHPHNILPYLPIIHIHLLTFPLLLCVGSPYPGNRCPYPQSRPLCPHYRRRWLPLFPRPLQKRRRVVGLDNYSSHYDPSLKCARQLALLSFNSIFIVDGNHNNCRLLSKLFSMAPFSHILHLAAQDGVRHTIENPSSYVHSNIVGHVSLLVAAKFAERAKWGRRNPNQVARSLPASSAAHRRRR</sequence>
<dbReference type="InterPro" id="IPR036291">
    <property type="entry name" value="NAD(P)-bd_dom_sf"/>
</dbReference>
<keyword evidence="2" id="KW-0520">NAD</keyword>
<dbReference type="Pfam" id="PF16363">
    <property type="entry name" value="GDP_Man_Dehyd"/>
    <property type="match status" value="1"/>
</dbReference>
<proteinExistence type="inferred from homology"/>
<accession>A0ABR2MLN6</accession>
<organism evidence="6 7">
    <name type="scientific">Platanthera guangdongensis</name>
    <dbReference type="NCBI Taxonomy" id="2320717"/>
    <lineage>
        <taxon>Eukaryota</taxon>
        <taxon>Viridiplantae</taxon>
        <taxon>Streptophyta</taxon>
        <taxon>Embryophyta</taxon>
        <taxon>Tracheophyta</taxon>
        <taxon>Spermatophyta</taxon>
        <taxon>Magnoliopsida</taxon>
        <taxon>Liliopsida</taxon>
        <taxon>Asparagales</taxon>
        <taxon>Orchidaceae</taxon>
        <taxon>Orchidoideae</taxon>
        <taxon>Orchideae</taxon>
        <taxon>Orchidinae</taxon>
        <taxon>Platanthera</taxon>
    </lineage>
</organism>
<dbReference type="EMBL" id="JBBWWR010000006">
    <property type="protein sequence ID" value="KAK8965084.1"/>
    <property type="molecule type" value="Genomic_DNA"/>
</dbReference>
<keyword evidence="7" id="KW-1185">Reference proteome</keyword>
<comment type="caution">
    <text evidence="6">The sequence shown here is derived from an EMBL/GenBank/DDBJ whole genome shotgun (WGS) entry which is preliminary data.</text>
</comment>
<comment type="similarity">
    <text evidence="1">Belongs to the NAD(P)-dependent epimerase/dehydratase family.</text>
</comment>
<evidence type="ECO:0000259" key="5">
    <source>
        <dbReference type="Pfam" id="PF16363"/>
    </source>
</evidence>
<keyword evidence="4" id="KW-0812">Transmembrane</keyword>
<dbReference type="SUPFAM" id="SSF51735">
    <property type="entry name" value="NAD(P)-binding Rossmann-fold domains"/>
    <property type="match status" value="1"/>
</dbReference>
<dbReference type="Gene3D" id="3.40.50.720">
    <property type="entry name" value="NAD(P)-binding Rossmann-like Domain"/>
    <property type="match status" value="1"/>
</dbReference>
<feature type="domain" description="NAD(P)-binding" evidence="5">
    <location>
        <begin position="74"/>
        <end position="173"/>
    </location>
</feature>
<evidence type="ECO:0000256" key="3">
    <source>
        <dbReference type="ARBA" id="ARBA00023235"/>
    </source>
</evidence>
<dbReference type="InterPro" id="IPR016040">
    <property type="entry name" value="NAD(P)-bd_dom"/>
</dbReference>
<evidence type="ECO:0000256" key="4">
    <source>
        <dbReference type="SAM" id="Phobius"/>
    </source>
</evidence>
<dbReference type="Proteomes" id="UP001412067">
    <property type="component" value="Unassembled WGS sequence"/>
</dbReference>
<protein>
    <submittedName>
        <fullName evidence="6">UDP-glucuronate 4-epimerase 3</fullName>
    </submittedName>
</protein>
<evidence type="ECO:0000313" key="7">
    <source>
        <dbReference type="Proteomes" id="UP001412067"/>
    </source>
</evidence>
<evidence type="ECO:0000256" key="2">
    <source>
        <dbReference type="ARBA" id="ARBA00023027"/>
    </source>
</evidence>
<feature type="transmembrane region" description="Helical" evidence="4">
    <location>
        <begin position="21"/>
        <end position="45"/>
    </location>
</feature>
<dbReference type="PANTHER" id="PTHR43574">
    <property type="entry name" value="EPIMERASE-RELATED"/>
    <property type="match status" value="1"/>
</dbReference>
<name>A0ABR2MLN6_9ASPA</name>
<evidence type="ECO:0000256" key="1">
    <source>
        <dbReference type="ARBA" id="ARBA00007637"/>
    </source>
</evidence>